<protein>
    <submittedName>
        <fullName evidence="8">N-recognin zinc finger protein</fullName>
    </submittedName>
</protein>
<dbReference type="AlphaFoldDB" id="Q23C14"/>
<evidence type="ECO:0000256" key="4">
    <source>
        <dbReference type="PROSITE-ProRule" id="PRU00508"/>
    </source>
</evidence>
<keyword evidence="3" id="KW-0862">Zinc</keyword>
<feature type="transmembrane region" description="Helical" evidence="6">
    <location>
        <begin position="6"/>
        <end position="23"/>
    </location>
</feature>
<dbReference type="KEGG" id="tet:TTHERM_00225680"/>
<dbReference type="Gene3D" id="2.10.110.30">
    <property type="match status" value="1"/>
</dbReference>
<dbReference type="InterPro" id="IPR003126">
    <property type="entry name" value="Znf_UBR"/>
</dbReference>
<dbReference type="PROSITE" id="PS51157">
    <property type="entry name" value="ZF_UBR"/>
    <property type="match status" value="1"/>
</dbReference>
<dbReference type="EMBL" id="GG662718">
    <property type="protein sequence ID" value="EAR93954.2"/>
    <property type="molecule type" value="Genomic_DNA"/>
</dbReference>
<evidence type="ECO:0000256" key="3">
    <source>
        <dbReference type="ARBA" id="ARBA00022833"/>
    </source>
</evidence>
<feature type="domain" description="UBR-type" evidence="7">
    <location>
        <begin position="95"/>
        <end position="183"/>
    </location>
</feature>
<evidence type="ECO:0000313" key="8">
    <source>
        <dbReference type="EMBL" id="EAR93954.2"/>
    </source>
</evidence>
<dbReference type="HOGENOM" id="CLU_318209_0_0_1"/>
<dbReference type="GeneID" id="7846701"/>
<keyword evidence="6" id="KW-0472">Membrane</keyword>
<sequence>MRDKKLLYIFGGAAVLAGTYIYFERRNKTLKQKYSLLFNQFSQQILCFKQLNQNNFQLTYDKLLHLAIQEENNSKQLTLSDQISFSDFNAILNQGACPQQINAGDYYYDCFDCSFTRYENAYALNSRQTDTQYQILCEDCFKTEEHKNHKFKRFQHHGLFIAQCQCGNQAQINKKCFCKKHQGFDKIKQLYDDQLFKQPKLWKGIETFLVDSFYYYIEIVSAVIQQKLDKLIDEKTYNQNIQGINYFLQLIINKINEILELNPPSTYLISSTLLKSFEKPISFKVKKNYQQQYPDKYIRLIQKQKEINQDFTILDCLLLSYEVICPNSDQYLSKLFNTLAMADERFVTFLCEKFFRMIGFIVSTQKSKDEWIYKSKLPKFIHIITENINIQRVSDHLLNTLGADIFNLLEYISFYIQKKQNFQEGEVNEVVVLLPALTYFMLHFKQVKTLIQKYPKELVNAINNLNQALFFGNLIHFYYQFPDQLQSWCDSLQYLTQFINIEVNNIETQVQVFQALKLINDEELTKNMISIMCDSFRDQIQKISDLIEEKEKEKEQEQEKEKEKEIFFTLSVSSLTMLPYLIAISEKKMFTQSSIQKFFNDKFSFKCEEEKTHFFKCLRKVLSKHILFEARQLNQVFQFLSMIGIEELAQNTKKIIFGPSFKIYDIFIFVNSIILLADNNSNITTQNNPPQKLIQDLKNHQLKDIEQLYTSQLVYQILLDSTPLLNLFFKTLDECSSEDTQIKKIIKRNVEELVVTCFNKNKLEKMNLHDLEEICSVLIDDQNIVKLNYNEVLDQNESQQFIFLRKQYTQKFYSRHLLRNQFDEVYQDIKDLKIIESEEYTFAGSDFSLEKLFPYQQEIFKKIFLDEEYVRQIISVCLEEKEFGDKIQENLILYLLLKFIVSKDQSEIMSEEEKKQIEKIIQILPLDKLKKQFIAQNYRLKQQPIIFLLRTVEKILEMLKQLSQNEK</sequence>
<evidence type="ECO:0000256" key="6">
    <source>
        <dbReference type="SAM" id="Phobius"/>
    </source>
</evidence>
<keyword evidence="6" id="KW-0812">Transmembrane</keyword>
<keyword evidence="1" id="KW-0479">Metal-binding</keyword>
<evidence type="ECO:0000256" key="5">
    <source>
        <dbReference type="SAM" id="Coils"/>
    </source>
</evidence>
<dbReference type="InParanoid" id="Q23C14"/>
<dbReference type="OrthoDB" id="26387at2759"/>
<organism evidence="8 9">
    <name type="scientific">Tetrahymena thermophila (strain SB210)</name>
    <dbReference type="NCBI Taxonomy" id="312017"/>
    <lineage>
        <taxon>Eukaryota</taxon>
        <taxon>Sar</taxon>
        <taxon>Alveolata</taxon>
        <taxon>Ciliophora</taxon>
        <taxon>Intramacronucleata</taxon>
        <taxon>Oligohymenophorea</taxon>
        <taxon>Hymenostomatida</taxon>
        <taxon>Tetrahymenina</taxon>
        <taxon>Tetrahymenidae</taxon>
        <taxon>Tetrahymena</taxon>
    </lineage>
</organism>
<keyword evidence="6" id="KW-1133">Transmembrane helix</keyword>
<gene>
    <name evidence="8" type="ORF">TTHERM_00225680</name>
</gene>
<dbReference type="Proteomes" id="UP000009168">
    <property type="component" value="Unassembled WGS sequence"/>
</dbReference>
<accession>Q23C14</accession>
<reference evidence="9" key="1">
    <citation type="journal article" date="2006" name="PLoS Biol.">
        <title>Macronuclear genome sequence of the ciliate Tetrahymena thermophila, a model eukaryote.</title>
        <authorList>
            <person name="Eisen J.A."/>
            <person name="Coyne R.S."/>
            <person name="Wu M."/>
            <person name="Wu D."/>
            <person name="Thiagarajan M."/>
            <person name="Wortman J.R."/>
            <person name="Badger J.H."/>
            <person name="Ren Q."/>
            <person name="Amedeo P."/>
            <person name="Jones K.M."/>
            <person name="Tallon L.J."/>
            <person name="Delcher A.L."/>
            <person name="Salzberg S.L."/>
            <person name="Silva J.C."/>
            <person name="Haas B.J."/>
            <person name="Majoros W.H."/>
            <person name="Farzad M."/>
            <person name="Carlton J.M."/>
            <person name="Smith R.K. Jr."/>
            <person name="Garg J."/>
            <person name="Pearlman R.E."/>
            <person name="Karrer K.M."/>
            <person name="Sun L."/>
            <person name="Manning G."/>
            <person name="Elde N.C."/>
            <person name="Turkewitz A.P."/>
            <person name="Asai D.J."/>
            <person name="Wilkes D.E."/>
            <person name="Wang Y."/>
            <person name="Cai H."/>
            <person name="Collins K."/>
            <person name="Stewart B.A."/>
            <person name="Lee S.R."/>
            <person name="Wilamowska K."/>
            <person name="Weinberg Z."/>
            <person name="Ruzzo W.L."/>
            <person name="Wloga D."/>
            <person name="Gaertig J."/>
            <person name="Frankel J."/>
            <person name="Tsao C.-C."/>
            <person name="Gorovsky M.A."/>
            <person name="Keeling P.J."/>
            <person name="Waller R.F."/>
            <person name="Patron N.J."/>
            <person name="Cherry J.M."/>
            <person name="Stover N.A."/>
            <person name="Krieger C.J."/>
            <person name="del Toro C."/>
            <person name="Ryder H.F."/>
            <person name="Williamson S.C."/>
            <person name="Barbeau R.A."/>
            <person name="Hamilton E.P."/>
            <person name="Orias E."/>
        </authorList>
    </citation>
    <scope>NUCLEOTIDE SEQUENCE [LARGE SCALE GENOMIC DNA]</scope>
    <source>
        <strain evidence="9">SB210</strain>
    </source>
</reference>
<feature type="zinc finger region" description="UBR-type" evidence="4">
    <location>
        <begin position="95"/>
        <end position="183"/>
    </location>
</feature>
<evidence type="ECO:0000256" key="2">
    <source>
        <dbReference type="ARBA" id="ARBA00022771"/>
    </source>
</evidence>
<proteinExistence type="predicted"/>
<keyword evidence="5" id="KW-0175">Coiled coil</keyword>
<dbReference type="Pfam" id="PF02207">
    <property type="entry name" value="zf-UBR"/>
    <property type="match status" value="1"/>
</dbReference>
<feature type="coiled-coil region" evidence="5">
    <location>
        <begin position="533"/>
        <end position="567"/>
    </location>
</feature>
<name>Q23C14_TETTS</name>
<keyword evidence="2" id="KW-0863">Zinc-finger</keyword>
<dbReference type="RefSeq" id="XP_001014199.2">
    <property type="nucleotide sequence ID" value="XM_001014199.2"/>
</dbReference>
<evidence type="ECO:0000259" key="7">
    <source>
        <dbReference type="PROSITE" id="PS51157"/>
    </source>
</evidence>
<evidence type="ECO:0000256" key="1">
    <source>
        <dbReference type="ARBA" id="ARBA00022723"/>
    </source>
</evidence>
<evidence type="ECO:0000313" key="9">
    <source>
        <dbReference type="Proteomes" id="UP000009168"/>
    </source>
</evidence>
<dbReference type="GO" id="GO:0008270">
    <property type="term" value="F:zinc ion binding"/>
    <property type="evidence" value="ECO:0007669"/>
    <property type="project" value="UniProtKB-KW"/>
</dbReference>
<dbReference type="SMART" id="SM00396">
    <property type="entry name" value="ZnF_UBR1"/>
    <property type="match status" value="1"/>
</dbReference>
<keyword evidence="9" id="KW-1185">Reference proteome</keyword>
<dbReference type="CDD" id="cd19670">
    <property type="entry name" value="UBR-box_UBR1_2_3"/>
    <property type="match status" value="1"/>
</dbReference>